<evidence type="ECO:0000259" key="2">
    <source>
        <dbReference type="Pfam" id="PF26534"/>
    </source>
</evidence>
<evidence type="ECO:0000256" key="1">
    <source>
        <dbReference type="SAM" id="SignalP"/>
    </source>
</evidence>
<dbReference type="AlphaFoldDB" id="A0A136IUF4"/>
<name>A0A136IUF4_9PEZI</name>
<keyword evidence="4" id="KW-1185">Reference proteome</keyword>
<reference evidence="4" key="1">
    <citation type="submission" date="2016-02" db="EMBL/GenBank/DDBJ databases">
        <title>Draft genome sequence of Microdochium bolleyi, a fungal endophyte of beachgrass.</title>
        <authorList>
            <consortium name="DOE Joint Genome Institute"/>
            <person name="David A.S."/>
            <person name="May G."/>
            <person name="Haridas S."/>
            <person name="Lim J."/>
            <person name="Wang M."/>
            <person name="Labutti K."/>
            <person name="Lipzen A."/>
            <person name="Barry K."/>
            <person name="Grigoriev I.V."/>
        </authorList>
    </citation>
    <scope>NUCLEOTIDE SEQUENCE [LARGE SCALE GENOMIC DNA]</scope>
    <source>
        <strain evidence="4">J235TASD1</strain>
    </source>
</reference>
<feature type="chain" id="PRO_5007293168" description="NTF2-like domain-containing protein" evidence="1">
    <location>
        <begin position="20"/>
        <end position="262"/>
    </location>
</feature>
<evidence type="ECO:0000313" key="3">
    <source>
        <dbReference type="EMBL" id="KXJ88465.1"/>
    </source>
</evidence>
<protein>
    <recommendedName>
        <fullName evidence="2">NTF2-like domain-containing protein</fullName>
    </recommendedName>
</protein>
<dbReference type="EMBL" id="KQ964258">
    <property type="protein sequence ID" value="KXJ88465.1"/>
    <property type="molecule type" value="Genomic_DNA"/>
</dbReference>
<dbReference type="InParanoid" id="A0A136IUF4"/>
<evidence type="ECO:0000313" key="4">
    <source>
        <dbReference type="Proteomes" id="UP000070501"/>
    </source>
</evidence>
<feature type="domain" description="NTF2-like" evidence="2">
    <location>
        <begin position="120"/>
        <end position="257"/>
    </location>
</feature>
<dbReference type="InterPro" id="IPR058645">
    <property type="entry name" value="NTF2-like_dom_7"/>
</dbReference>
<keyword evidence="1" id="KW-0732">Signal</keyword>
<dbReference type="Pfam" id="PF26534">
    <property type="entry name" value="NTF2_7"/>
    <property type="match status" value="1"/>
</dbReference>
<dbReference type="Proteomes" id="UP000070501">
    <property type="component" value="Unassembled WGS sequence"/>
</dbReference>
<organism evidence="3 4">
    <name type="scientific">Microdochium bolleyi</name>
    <dbReference type="NCBI Taxonomy" id="196109"/>
    <lineage>
        <taxon>Eukaryota</taxon>
        <taxon>Fungi</taxon>
        <taxon>Dikarya</taxon>
        <taxon>Ascomycota</taxon>
        <taxon>Pezizomycotina</taxon>
        <taxon>Sordariomycetes</taxon>
        <taxon>Xylariomycetidae</taxon>
        <taxon>Xylariales</taxon>
        <taxon>Microdochiaceae</taxon>
        <taxon>Microdochium</taxon>
    </lineage>
</organism>
<feature type="signal peptide" evidence="1">
    <location>
        <begin position="1"/>
        <end position="19"/>
    </location>
</feature>
<sequence>MKLFISALAALSAALGVASQDSLTITVTFPFTTLTATLSQTAQQDQFATSVPTGTPTSLPTNFPPDFPPDFPTDFPSDFPAGFSAGFPTTHQLSASRASPSFTTLKAVPTDTGPSRRADECLDDSTAKQVAADYASLIGAYTEAKANAMLAEDFSGSSDSINVIARYPLGTVTFESKTKFKSEMVGIPAIPLNVTSIDAYSCNVVALRWTQTFGPPSKPQPAAGISTLFVKKQGDKWRFQKIFTEFNSITYFMNLGGHCGLD</sequence>
<proteinExistence type="predicted"/>
<accession>A0A136IUF4</accession>
<dbReference type="OrthoDB" id="5596743at2759"/>
<gene>
    <name evidence="3" type="ORF">Micbo1qcDRAFT_207193</name>
</gene>